<feature type="transmembrane region" description="Helical" evidence="1">
    <location>
        <begin position="6"/>
        <end position="27"/>
    </location>
</feature>
<dbReference type="Proteomes" id="UP001152747">
    <property type="component" value="Unassembled WGS sequence"/>
</dbReference>
<dbReference type="GO" id="GO:0005811">
    <property type="term" value="C:lipid droplet"/>
    <property type="evidence" value="ECO:0007669"/>
    <property type="project" value="TreeGrafter"/>
</dbReference>
<dbReference type="PANTHER" id="PTHR24322">
    <property type="entry name" value="PKSB"/>
    <property type="match status" value="1"/>
</dbReference>
<comment type="caution">
    <text evidence="2">The sequence shown here is derived from an EMBL/GenBank/DDBJ whole genome shotgun (WGS) entry which is preliminary data.</text>
</comment>
<dbReference type="EMBL" id="CANHGI010000001">
    <property type="protein sequence ID" value="CAI5439437.1"/>
    <property type="molecule type" value="Genomic_DNA"/>
</dbReference>
<gene>
    <name evidence="2" type="ORF">CAMP_LOCUS2074</name>
</gene>
<keyword evidence="1" id="KW-1133">Transmembrane helix</keyword>
<dbReference type="SUPFAM" id="SSF51735">
    <property type="entry name" value="NAD(P)-binding Rossmann-fold domains"/>
    <property type="match status" value="1"/>
</dbReference>
<reference evidence="2" key="1">
    <citation type="submission" date="2022-11" db="EMBL/GenBank/DDBJ databases">
        <authorList>
            <person name="Kikuchi T."/>
        </authorList>
    </citation>
    <scope>NUCLEOTIDE SEQUENCE</scope>
    <source>
        <strain evidence="2">PS1010</strain>
    </source>
</reference>
<dbReference type="PANTHER" id="PTHR24322:SF742">
    <property type="entry name" value="PROTEIN DHS-3"/>
    <property type="match status" value="1"/>
</dbReference>
<dbReference type="InterPro" id="IPR036291">
    <property type="entry name" value="NAD(P)-bd_dom_sf"/>
</dbReference>
<proteinExistence type="predicted"/>
<dbReference type="Pfam" id="PF00106">
    <property type="entry name" value="adh_short"/>
    <property type="match status" value="1"/>
</dbReference>
<keyword evidence="1" id="KW-0812">Transmembrane</keyword>
<dbReference type="OrthoDB" id="10253736at2759"/>
<organism evidence="2 3">
    <name type="scientific">Caenorhabditis angaria</name>
    <dbReference type="NCBI Taxonomy" id="860376"/>
    <lineage>
        <taxon>Eukaryota</taxon>
        <taxon>Metazoa</taxon>
        <taxon>Ecdysozoa</taxon>
        <taxon>Nematoda</taxon>
        <taxon>Chromadorea</taxon>
        <taxon>Rhabditida</taxon>
        <taxon>Rhabditina</taxon>
        <taxon>Rhabditomorpha</taxon>
        <taxon>Rhabditoidea</taxon>
        <taxon>Rhabditidae</taxon>
        <taxon>Peloderinae</taxon>
        <taxon>Caenorhabditis</taxon>
    </lineage>
</organism>
<evidence type="ECO:0000256" key="1">
    <source>
        <dbReference type="SAM" id="Phobius"/>
    </source>
</evidence>
<dbReference type="Gene3D" id="3.40.50.720">
    <property type="entry name" value="NAD(P)-binding Rossmann-like Domain"/>
    <property type="match status" value="1"/>
</dbReference>
<name>A0A9P1I674_9PELO</name>
<dbReference type="AlphaFoldDB" id="A0A9P1I674"/>
<keyword evidence="3" id="KW-1185">Reference proteome</keyword>
<keyword evidence="1" id="KW-0472">Membrane</keyword>
<accession>A0A9P1I674</accession>
<protein>
    <submittedName>
        <fullName evidence="2">Uncharacterized protein</fullName>
    </submittedName>
</protein>
<evidence type="ECO:0000313" key="3">
    <source>
        <dbReference type="Proteomes" id="UP001152747"/>
    </source>
</evidence>
<evidence type="ECO:0000313" key="2">
    <source>
        <dbReference type="EMBL" id="CAI5439437.1"/>
    </source>
</evidence>
<dbReference type="InterPro" id="IPR002347">
    <property type="entry name" value="SDR_fam"/>
</dbReference>
<dbReference type="GO" id="GO:0016616">
    <property type="term" value="F:oxidoreductase activity, acting on the CH-OH group of donors, NAD or NADP as acceptor"/>
    <property type="evidence" value="ECO:0007669"/>
    <property type="project" value="TreeGrafter"/>
</dbReference>
<sequence length="96" mass="10482">MDDFIESVVITAKAIILIIISTFRNLLPMGVLPRKNVRGQTVLITGSGSGLGRLMSYEFGKLGAKLILWDVNEQGNLETAKNLESKGVQVTQFTES</sequence>